<dbReference type="InterPro" id="IPR016282">
    <property type="entry name" value="Glyco_hydro_5_endoGlcnase_B"/>
</dbReference>
<dbReference type="SUPFAM" id="SSF81296">
    <property type="entry name" value="E set domains"/>
    <property type="match status" value="1"/>
</dbReference>
<name>A0ABQ4DIH1_9CELL</name>
<dbReference type="InterPro" id="IPR001547">
    <property type="entry name" value="Glyco_hydro_5"/>
</dbReference>
<sequence length="564" mass="61453">MRRRLTTLATLATALAVTAATVLPAAAGPGRPRPPAPSAAAVVADMQPGWNLGNTLDAVGADETAWGNPRVTRELFDRLEKEGFDSVRIPVTWGQHQGPAPDHVIDPAVLDRVEEVVDAALAEKLYVLLDVHHDSWMWTHEMGTRHDEVLAQFTATWRQIAERFRDHPRTLLLESINEPQFAGVDDAQADALLDELNVAFHEVVRGTGGNNADRVLVLPTLHTNADQPRLDALAATITALDDPNLAATVHFYGYWPFSVNVAGGTRFDAAALADMTGTFERVHATFVAQGVPVILGEYGLLGFDRHTGTVQQGEKLKFFEEMGHQARAAGVTTMWWDNGQHLDRTTFRWRDPELFARIASSWRLRSGVASTDQVFVRPGAVTDQTLTLQPNGRRFTGLHLGRKALRKGADYTLTGDTLTLRAALLARLTGDGAYGEHAELQVRFDRGLPWRVDVVAADTPVLADATGTTEDFAVPTSFRGDRLATMEARYADGSNAGPHGWTSFKEFDVTFAPDAGTGRILLRPAFFAETTDGAPVTLTFHFWSGDTVTYTVQRDGDAVTGTAG</sequence>
<comment type="caution">
    <text evidence="13">The sequence shown here is derived from an EMBL/GenBank/DDBJ whole genome shotgun (WGS) entry which is preliminary data.</text>
</comment>
<keyword evidence="5" id="KW-0119">Carbohydrate metabolism</keyword>
<dbReference type="Pfam" id="PF18448">
    <property type="entry name" value="CBM46"/>
    <property type="match status" value="1"/>
</dbReference>
<evidence type="ECO:0000256" key="4">
    <source>
        <dbReference type="ARBA" id="ARBA00023001"/>
    </source>
</evidence>
<dbReference type="InterPro" id="IPR014756">
    <property type="entry name" value="Ig_E-set"/>
</dbReference>
<dbReference type="Proteomes" id="UP000614741">
    <property type="component" value="Unassembled WGS sequence"/>
</dbReference>
<dbReference type="EMBL" id="BONP01000004">
    <property type="protein sequence ID" value="GIG39150.1"/>
    <property type="molecule type" value="Genomic_DNA"/>
</dbReference>
<accession>A0ABQ4DIH1</accession>
<evidence type="ECO:0000256" key="8">
    <source>
        <dbReference type="RuleBase" id="RU361153"/>
    </source>
</evidence>
<dbReference type="SUPFAM" id="SSF51445">
    <property type="entry name" value="(Trans)glycosidases"/>
    <property type="match status" value="1"/>
</dbReference>
<dbReference type="InterPro" id="IPR040946">
    <property type="entry name" value="CBM46"/>
</dbReference>
<evidence type="ECO:0000256" key="3">
    <source>
        <dbReference type="ARBA" id="ARBA00022801"/>
    </source>
</evidence>
<keyword evidence="3 8" id="KW-0378">Hydrolase</keyword>
<protein>
    <submittedName>
        <fullName evidence="13">Endoglucanase</fullName>
    </submittedName>
</protein>
<keyword evidence="14" id="KW-1185">Reference proteome</keyword>
<dbReference type="InterPro" id="IPR017853">
    <property type="entry name" value="GH"/>
</dbReference>
<dbReference type="PANTHER" id="PTHR31297:SF41">
    <property type="entry name" value="ENDOGLUCANASE, PUTATIVE (AFU_ORTHOLOGUE AFUA_5G01830)-RELATED"/>
    <property type="match status" value="1"/>
</dbReference>
<evidence type="ECO:0000256" key="1">
    <source>
        <dbReference type="ARBA" id="ARBA00005641"/>
    </source>
</evidence>
<feature type="domain" description="Glycoside hydrolase family 5" evidence="10">
    <location>
        <begin position="63"/>
        <end position="341"/>
    </location>
</feature>
<evidence type="ECO:0000256" key="2">
    <source>
        <dbReference type="ARBA" id="ARBA00022729"/>
    </source>
</evidence>
<feature type="domain" description="Carbohydrate binding X2" evidence="11">
    <location>
        <begin position="369"/>
        <end position="454"/>
    </location>
</feature>
<keyword evidence="2 9" id="KW-0732">Signal</keyword>
<dbReference type="InterPro" id="IPR013783">
    <property type="entry name" value="Ig-like_fold"/>
</dbReference>
<evidence type="ECO:0000313" key="13">
    <source>
        <dbReference type="EMBL" id="GIG39150.1"/>
    </source>
</evidence>
<feature type="domain" description="Endoglucanase B carbohydrate binding" evidence="12">
    <location>
        <begin position="458"/>
        <end position="562"/>
    </location>
</feature>
<feature type="chain" id="PRO_5046853067" evidence="9">
    <location>
        <begin position="20"/>
        <end position="564"/>
    </location>
</feature>
<evidence type="ECO:0000259" key="10">
    <source>
        <dbReference type="Pfam" id="PF00150"/>
    </source>
</evidence>
<comment type="similarity">
    <text evidence="1 8">Belongs to the glycosyl hydrolase 5 (cellulase A) family.</text>
</comment>
<dbReference type="PANTHER" id="PTHR31297">
    <property type="entry name" value="GLUCAN ENDO-1,6-BETA-GLUCOSIDASE B"/>
    <property type="match status" value="1"/>
</dbReference>
<evidence type="ECO:0000256" key="6">
    <source>
        <dbReference type="ARBA" id="ARBA00023295"/>
    </source>
</evidence>
<dbReference type="PIRSF" id="PIRSF001043">
    <property type="entry name" value="Endoglucanase_B"/>
    <property type="match status" value="1"/>
</dbReference>
<keyword evidence="6 8" id="KW-0326">Glycosidase</keyword>
<evidence type="ECO:0000313" key="14">
    <source>
        <dbReference type="Proteomes" id="UP000614741"/>
    </source>
</evidence>
<dbReference type="Gene3D" id="2.60.40.10">
    <property type="entry name" value="Immunoglobulins"/>
    <property type="match status" value="1"/>
</dbReference>
<gene>
    <name evidence="13" type="ORF">Cph01nite_09120</name>
</gene>
<dbReference type="InterPro" id="IPR050386">
    <property type="entry name" value="Glycosyl_hydrolase_5"/>
</dbReference>
<dbReference type="Gene3D" id="3.20.20.80">
    <property type="entry name" value="Glycosidases"/>
    <property type="match status" value="1"/>
</dbReference>
<proteinExistence type="inferred from homology"/>
<dbReference type="InterPro" id="IPR005102">
    <property type="entry name" value="Carbo-bd_X2"/>
</dbReference>
<evidence type="ECO:0000256" key="7">
    <source>
        <dbReference type="ARBA" id="ARBA00023326"/>
    </source>
</evidence>
<reference evidence="13 14" key="1">
    <citation type="submission" date="2021-01" db="EMBL/GenBank/DDBJ databases">
        <title>Whole genome shotgun sequence of Cellulomonas phragmiteti NBRC 110785.</title>
        <authorList>
            <person name="Komaki H."/>
            <person name="Tamura T."/>
        </authorList>
    </citation>
    <scope>NUCLEOTIDE SEQUENCE [LARGE SCALE GENOMIC DNA]</scope>
    <source>
        <strain evidence="13 14">NBRC 110785</strain>
    </source>
</reference>
<keyword evidence="7" id="KW-0624">Polysaccharide degradation</keyword>
<evidence type="ECO:0000259" key="11">
    <source>
        <dbReference type="Pfam" id="PF03442"/>
    </source>
</evidence>
<evidence type="ECO:0000256" key="9">
    <source>
        <dbReference type="SAM" id="SignalP"/>
    </source>
</evidence>
<keyword evidence="4" id="KW-0136">Cellulose degradation</keyword>
<dbReference type="Pfam" id="PF03442">
    <property type="entry name" value="CBM_X2"/>
    <property type="match status" value="1"/>
</dbReference>
<dbReference type="Pfam" id="PF00150">
    <property type="entry name" value="Cellulase"/>
    <property type="match status" value="1"/>
</dbReference>
<feature type="signal peptide" evidence="9">
    <location>
        <begin position="1"/>
        <end position="19"/>
    </location>
</feature>
<dbReference type="RefSeq" id="WP_239069031.1">
    <property type="nucleotide sequence ID" value="NZ_BONP01000004.1"/>
</dbReference>
<evidence type="ECO:0000259" key="12">
    <source>
        <dbReference type="Pfam" id="PF18448"/>
    </source>
</evidence>
<evidence type="ECO:0000256" key="5">
    <source>
        <dbReference type="ARBA" id="ARBA00023277"/>
    </source>
</evidence>
<organism evidence="13 14">
    <name type="scientific">Cellulomonas phragmiteti</name>
    <dbReference type="NCBI Taxonomy" id="478780"/>
    <lineage>
        <taxon>Bacteria</taxon>
        <taxon>Bacillati</taxon>
        <taxon>Actinomycetota</taxon>
        <taxon>Actinomycetes</taxon>
        <taxon>Micrococcales</taxon>
        <taxon>Cellulomonadaceae</taxon>
        <taxon>Cellulomonas</taxon>
    </lineage>
</organism>